<evidence type="ECO:0000256" key="2">
    <source>
        <dbReference type="ARBA" id="ARBA00009187"/>
    </source>
</evidence>
<evidence type="ECO:0000256" key="7">
    <source>
        <dbReference type="ARBA" id="ARBA00023055"/>
    </source>
</evidence>
<proteinExistence type="inferred from homology"/>
<dbReference type="Pfam" id="PF20180">
    <property type="entry name" value="UQCC2_CBP6"/>
    <property type="match status" value="1"/>
</dbReference>
<protein>
    <recommendedName>
        <fullName evidence="10">Protein ARV</fullName>
    </recommendedName>
</protein>
<dbReference type="EMBL" id="NJHN03000037">
    <property type="protein sequence ID" value="KAH9421901.1"/>
    <property type="molecule type" value="Genomic_DNA"/>
</dbReference>
<evidence type="ECO:0000256" key="6">
    <source>
        <dbReference type="ARBA" id="ARBA00022989"/>
    </source>
</evidence>
<dbReference type="Proteomes" id="UP000887458">
    <property type="component" value="Unassembled WGS sequence"/>
</dbReference>
<sequence>MSTRTLYRRYLEIVQHWPLDPNKPSRDLGVYIRSRINKHFPKGEITPIDSSSIPTLTAEIDALERLTTNINRDSNRYKDCSTASGMTAEQLSHVTSSESIKSFNEFYDSGMVNSLKYRFFSILAIKKSSFIMFELLKEGPYVCIHCGYPDNKDVYKIYGDQVRHHSRSPSSALWLATTSSTTSTITDNNDVHNQQKRSKLTPRLTKCQRCQRLVDEYVQLDYNILYLDAILQKISFYRHILHNCRMASNKRISSFKEMFMSLIICSYGKLFLLPCILYGGDLKPILELFIKIFYLFSLVQCSNVKSHSILNRFYSILLVLFAYLIHMFLVANLHWLLPSKFINKLQYFLV</sequence>
<keyword evidence="8 10" id="KW-0443">Lipid metabolism</keyword>
<evidence type="ECO:0000256" key="4">
    <source>
        <dbReference type="ARBA" id="ARBA00022692"/>
    </source>
</evidence>
<name>A0ABQ8JHU2_DERPT</name>
<comment type="similarity">
    <text evidence="2 10">Belongs to the ARV1 family.</text>
</comment>
<comment type="function">
    <text evidence="10">Mediator of sterol homeostasis involved in sterol uptake, trafficking and distribution into membranes.</text>
</comment>
<gene>
    <name evidence="11" type="primary">EIF4G2_1</name>
    <name evidence="11" type="ORF">DERP_002191</name>
</gene>
<dbReference type="InterPro" id="IPR007290">
    <property type="entry name" value="Arv1"/>
</dbReference>
<evidence type="ECO:0000256" key="1">
    <source>
        <dbReference type="ARBA" id="ARBA00004477"/>
    </source>
</evidence>
<organism evidence="11 12">
    <name type="scientific">Dermatophagoides pteronyssinus</name>
    <name type="common">European house dust mite</name>
    <dbReference type="NCBI Taxonomy" id="6956"/>
    <lineage>
        <taxon>Eukaryota</taxon>
        <taxon>Metazoa</taxon>
        <taxon>Ecdysozoa</taxon>
        <taxon>Arthropoda</taxon>
        <taxon>Chelicerata</taxon>
        <taxon>Arachnida</taxon>
        <taxon>Acari</taxon>
        <taxon>Acariformes</taxon>
        <taxon>Sarcoptiformes</taxon>
        <taxon>Astigmata</taxon>
        <taxon>Psoroptidia</taxon>
        <taxon>Analgoidea</taxon>
        <taxon>Pyroglyphidae</taxon>
        <taxon>Dermatophagoidinae</taxon>
        <taxon>Dermatophagoides</taxon>
    </lineage>
</organism>
<feature type="transmembrane region" description="Helical" evidence="10">
    <location>
        <begin position="285"/>
        <end position="304"/>
    </location>
</feature>
<evidence type="ECO:0000256" key="10">
    <source>
        <dbReference type="RuleBase" id="RU368065"/>
    </source>
</evidence>
<comment type="caution">
    <text evidence="11">The sequence shown here is derived from an EMBL/GenBank/DDBJ whole genome shotgun (WGS) entry which is preliminary data.</text>
</comment>
<evidence type="ECO:0000313" key="12">
    <source>
        <dbReference type="Proteomes" id="UP000887458"/>
    </source>
</evidence>
<keyword evidence="12" id="KW-1185">Reference proteome</keyword>
<evidence type="ECO:0000313" key="11">
    <source>
        <dbReference type="EMBL" id="KAH9421901.1"/>
    </source>
</evidence>
<keyword evidence="11" id="KW-0396">Initiation factor</keyword>
<dbReference type="PANTHER" id="PTHR14467">
    <property type="entry name" value="ARV1"/>
    <property type="match status" value="1"/>
</dbReference>
<dbReference type="GO" id="GO:0003743">
    <property type="term" value="F:translation initiation factor activity"/>
    <property type="evidence" value="ECO:0007669"/>
    <property type="project" value="UniProtKB-KW"/>
</dbReference>
<keyword evidence="3 10" id="KW-0813">Transport</keyword>
<evidence type="ECO:0000256" key="5">
    <source>
        <dbReference type="ARBA" id="ARBA00022824"/>
    </source>
</evidence>
<accession>A0ABQ8JHU2</accession>
<feature type="transmembrane region" description="Helical" evidence="10">
    <location>
        <begin position="258"/>
        <end position="279"/>
    </location>
</feature>
<evidence type="ECO:0000256" key="3">
    <source>
        <dbReference type="ARBA" id="ARBA00022448"/>
    </source>
</evidence>
<keyword evidence="11" id="KW-0648">Protein biosynthesis</keyword>
<dbReference type="Pfam" id="PF04161">
    <property type="entry name" value="Arv1"/>
    <property type="match status" value="1"/>
</dbReference>
<comment type="subcellular location">
    <subcellularLocation>
        <location evidence="1 10">Endoplasmic reticulum membrane</location>
        <topology evidence="1 10">Multi-pass membrane protein</topology>
    </subcellularLocation>
</comment>
<keyword evidence="5 10" id="KW-0256">Endoplasmic reticulum</keyword>
<evidence type="ECO:0000256" key="9">
    <source>
        <dbReference type="ARBA" id="ARBA00023136"/>
    </source>
</evidence>
<keyword evidence="7 10" id="KW-0445">Lipid transport</keyword>
<feature type="transmembrane region" description="Helical" evidence="10">
    <location>
        <begin position="316"/>
        <end position="337"/>
    </location>
</feature>
<reference evidence="11 12" key="2">
    <citation type="journal article" date="2022" name="Mol. Biol. Evol.">
        <title>Comparative Genomics Reveals Insights into the Divergent Evolution of Astigmatic Mites and Household Pest Adaptations.</title>
        <authorList>
            <person name="Xiong Q."/>
            <person name="Wan A.T."/>
            <person name="Liu X."/>
            <person name="Fung C.S."/>
            <person name="Xiao X."/>
            <person name="Malainual N."/>
            <person name="Hou J."/>
            <person name="Wang L."/>
            <person name="Wang M."/>
            <person name="Yang K.Y."/>
            <person name="Cui Y."/>
            <person name="Leung E.L."/>
            <person name="Nong W."/>
            <person name="Shin S.K."/>
            <person name="Au S.W."/>
            <person name="Jeong K.Y."/>
            <person name="Chew F.T."/>
            <person name="Hui J.H."/>
            <person name="Leung T.F."/>
            <person name="Tungtrongchitr A."/>
            <person name="Zhong N."/>
            <person name="Liu Z."/>
            <person name="Tsui S.K."/>
        </authorList>
    </citation>
    <scope>NUCLEOTIDE SEQUENCE [LARGE SCALE GENOMIC DNA]</scope>
    <source>
        <strain evidence="11">Derp</strain>
    </source>
</reference>
<reference evidence="11 12" key="1">
    <citation type="journal article" date="2018" name="J. Allergy Clin. Immunol.">
        <title>High-quality assembly of Dermatophagoides pteronyssinus genome and transcriptome reveals a wide range of novel allergens.</title>
        <authorList>
            <person name="Liu X.Y."/>
            <person name="Yang K.Y."/>
            <person name="Wang M.Q."/>
            <person name="Kwok J.S."/>
            <person name="Zeng X."/>
            <person name="Yang Z."/>
            <person name="Xiao X.J."/>
            <person name="Lau C.P."/>
            <person name="Li Y."/>
            <person name="Huang Z.M."/>
            <person name="Ba J.G."/>
            <person name="Yim A.K."/>
            <person name="Ouyang C.Y."/>
            <person name="Ngai S.M."/>
            <person name="Chan T.F."/>
            <person name="Leung E.L."/>
            <person name="Liu L."/>
            <person name="Liu Z.G."/>
            <person name="Tsui S.K."/>
        </authorList>
    </citation>
    <scope>NUCLEOTIDE SEQUENCE [LARGE SCALE GENOMIC DNA]</scope>
    <source>
        <strain evidence="11">Derp</strain>
    </source>
</reference>
<evidence type="ECO:0000256" key="8">
    <source>
        <dbReference type="ARBA" id="ARBA00023098"/>
    </source>
</evidence>
<dbReference type="PANTHER" id="PTHR14467:SF0">
    <property type="entry name" value="PROTEIN ARV1"/>
    <property type="match status" value="1"/>
</dbReference>
<keyword evidence="4 10" id="KW-0812">Transmembrane</keyword>
<keyword evidence="6 10" id="KW-1133">Transmembrane helix</keyword>
<keyword evidence="9 10" id="KW-0472">Membrane</keyword>